<dbReference type="Proteomes" id="UP001163046">
    <property type="component" value="Unassembled WGS sequence"/>
</dbReference>
<reference evidence="1" key="1">
    <citation type="submission" date="2023-01" db="EMBL/GenBank/DDBJ databases">
        <title>Genome assembly of the deep-sea coral Lophelia pertusa.</title>
        <authorList>
            <person name="Herrera S."/>
            <person name="Cordes E."/>
        </authorList>
    </citation>
    <scope>NUCLEOTIDE SEQUENCE</scope>
    <source>
        <strain evidence="1">USNM1676648</strain>
        <tissue evidence="1">Polyp</tissue>
    </source>
</reference>
<name>A0A9W9ZZS1_9CNID</name>
<proteinExistence type="predicted"/>
<protein>
    <submittedName>
        <fullName evidence="1">Uncharacterized protein</fullName>
    </submittedName>
</protein>
<accession>A0A9W9ZZS1</accession>
<gene>
    <name evidence="1" type="ORF">OS493_026709</name>
</gene>
<dbReference type="InterPro" id="IPR011025">
    <property type="entry name" value="GproteinA_insert"/>
</dbReference>
<dbReference type="Gene3D" id="1.10.400.10">
    <property type="entry name" value="GI Alpha 1, domain 2-like"/>
    <property type="match status" value="1"/>
</dbReference>
<dbReference type="SUPFAM" id="SSF47895">
    <property type="entry name" value="Transducin (alpha subunit), insertion domain"/>
    <property type="match status" value="1"/>
</dbReference>
<evidence type="ECO:0000313" key="2">
    <source>
        <dbReference type="Proteomes" id="UP001163046"/>
    </source>
</evidence>
<dbReference type="AlphaFoldDB" id="A0A9W9ZZS1"/>
<comment type="caution">
    <text evidence="1">The sequence shown here is derived from an EMBL/GenBank/DDBJ whole genome shotgun (WGS) entry which is preliminary data.</text>
</comment>
<organism evidence="1 2">
    <name type="scientific">Desmophyllum pertusum</name>
    <dbReference type="NCBI Taxonomy" id="174260"/>
    <lineage>
        <taxon>Eukaryota</taxon>
        <taxon>Metazoa</taxon>
        <taxon>Cnidaria</taxon>
        <taxon>Anthozoa</taxon>
        <taxon>Hexacorallia</taxon>
        <taxon>Scleractinia</taxon>
        <taxon>Caryophylliina</taxon>
        <taxon>Caryophylliidae</taxon>
        <taxon>Desmophyllum</taxon>
    </lineage>
</organism>
<dbReference type="EMBL" id="MU825419">
    <property type="protein sequence ID" value="KAJ7390199.1"/>
    <property type="molecule type" value="Genomic_DNA"/>
</dbReference>
<dbReference type="OrthoDB" id="5817230at2759"/>
<dbReference type="GO" id="GO:0007165">
    <property type="term" value="P:signal transduction"/>
    <property type="evidence" value="ECO:0007669"/>
    <property type="project" value="InterPro"/>
</dbReference>
<sequence>MKVLADARRKLGLEWQDPSNQMFAEKILNFQRHNTSTRTMFMGYFDCVKRLWRDNGNSRSVRQNEENFQLDKISEYFSPTFGACWSAGKCSFLQLDCSRLAATTI</sequence>
<evidence type="ECO:0000313" key="1">
    <source>
        <dbReference type="EMBL" id="KAJ7390199.1"/>
    </source>
</evidence>
<keyword evidence="2" id="KW-1185">Reference proteome</keyword>